<dbReference type="STRING" id="1036611.A0A1L9PMH0"/>
<dbReference type="InterPro" id="IPR004875">
    <property type="entry name" value="DDE_SF_endonuclease_dom"/>
</dbReference>
<dbReference type="GO" id="GO:0003677">
    <property type="term" value="F:DNA binding"/>
    <property type="evidence" value="ECO:0007669"/>
    <property type="project" value="UniProtKB-KW"/>
</dbReference>
<dbReference type="Pfam" id="PF03221">
    <property type="entry name" value="HTH_Tnp_Tc5"/>
    <property type="match status" value="1"/>
</dbReference>
<evidence type="ECO:0000259" key="2">
    <source>
        <dbReference type="PROSITE" id="PS51253"/>
    </source>
</evidence>
<dbReference type="GeneID" id="63722363"/>
<dbReference type="SUPFAM" id="SSF46689">
    <property type="entry name" value="Homeodomain-like"/>
    <property type="match status" value="2"/>
</dbReference>
<keyword evidence="4" id="KW-1185">Reference proteome</keyword>
<sequence length="465" mass="53807">MPRQAITVSQKASLRAYHESNPSLDHKALRQWFHQQYQRNISQSSVSEILSARYKGLDHPRDTRCLHSAKRRRVERWPLVEATVQDWLEAESDQTIITAESIRQKAQEVFLQIPEYRGMTVPKFSNSWLLGFRARCAAPRVEHSQHIENVLSAYKPQDQYLLVETTLFWKMLPESALTKVPASRLEEFRTRISALLCTNIDGSHRLAPWYIGRNPNPHAFRSAEGHIQSLGMVWRHNPPAKVTGSIFREFLRWFDNILGGRKIVLLLNAPPVQRFVFFDSQPPDLRSFGLKNITIIYPSPSWMDAYNKLRTEVVGTWKTFYRIYWLQYVYDQLNAHRNPLTTMNILKAVSWACRAWHTDIDRQSLQDCSRRVGWPGIPAGNDAEGEEEYKTMKQHLRDILEKLEQIGFLREAMDVDTLINPPFESSEGAWIEETTAAQASSVEVLEGDSDEEIINNCIDNSNIRS</sequence>
<dbReference type="InterPro" id="IPR041188">
    <property type="entry name" value="HTH_ABP1_N"/>
</dbReference>
<dbReference type="GO" id="GO:0005634">
    <property type="term" value="C:nucleus"/>
    <property type="evidence" value="ECO:0007669"/>
    <property type="project" value="TreeGrafter"/>
</dbReference>
<dbReference type="PANTHER" id="PTHR19303:SF73">
    <property type="entry name" value="PROTEIN PDC2"/>
    <property type="match status" value="1"/>
</dbReference>
<organism evidence="3 4">
    <name type="scientific">Aspergillus versicolor CBS 583.65</name>
    <dbReference type="NCBI Taxonomy" id="1036611"/>
    <lineage>
        <taxon>Eukaryota</taxon>
        <taxon>Fungi</taxon>
        <taxon>Dikarya</taxon>
        <taxon>Ascomycota</taxon>
        <taxon>Pezizomycotina</taxon>
        <taxon>Eurotiomycetes</taxon>
        <taxon>Eurotiomycetidae</taxon>
        <taxon>Eurotiales</taxon>
        <taxon>Aspergillaceae</taxon>
        <taxon>Aspergillus</taxon>
        <taxon>Aspergillus subgen. Nidulantes</taxon>
    </lineage>
</organism>
<dbReference type="Pfam" id="PF18107">
    <property type="entry name" value="HTH_ABP1_N"/>
    <property type="match status" value="1"/>
</dbReference>
<dbReference type="PROSITE" id="PS51253">
    <property type="entry name" value="HTH_CENPB"/>
    <property type="match status" value="1"/>
</dbReference>
<dbReference type="AlphaFoldDB" id="A0A1L9PMH0"/>
<dbReference type="Gene3D" id="1.10.10.60">
    <property type="entry name" value="Homeodomain-like"/>
    <property type="match status" value="2"/>
</dbReference>
<gene>
    <name evidence="3" type="ORF">ASPVEDRAFT_131729</name>
</gene>
<evidence type="ECO:0000256" key="1">
    <source>
        <dbReference type="ARBA" id="ARBA00023125"/>
    </source>
</evidence>
<evidence type="ECO:0000313" key="3">
    <source>
        <dbReference type="EMBL" id="OJJ02701.1"/>
    </source>
</evidence>
<dbReference type="InterPro" id="IPR009057">
    <property type="entry name" value="Homeodomain-like_sf"/>
</dbReference>
<accession>A0A1L9PMH0</accession>
<proteinExistence type="predicted"/>
<keyword evidence="1" id="KW-0238">DNA-binding</keyword>
<dbReference type="Pfam" id="PF03184">
    <property type="entry name" value="DDE_1"/>
    <property type="match status" value="1"/>
</dbReference>
<feature type="domain" description="HTH CENPB-type" evidence="2">
    <location>
        <begin position="68"/>
        <end position="142"/>
    </location>
</feature>
<dbReference type="VEuPathDB" id="FungiDB:ASPVEDRAFT_131729"/>
<dbReference type="InterPro" id="IPR050863">
    <property type="entry name" value="CenT-Element_Derived"/>
</dbReference>
<dbReference type="OrthoDB" id="4507607at2759"/>
<dbReference type="EMBL" id="KV878129">
    <property type="protein sequence ID" value="OJJ02701.1"/>
    <property type="molecule type" value="Genomic_DNA"/>
</dbReference>
<reference evidence="4" key="1">
    <citation type="journal article" date="2017" name="Genome Biol.">
        <title>Comparative genomics reveals high biological diversity and specific adaptations in the industrially and medically important fungal genus Aspergillus.</title>
        <authorList>
            <person name="de Vries R.P."/>
            <person name="Riley R."/>
            <person name="Wiebenga A."/>
            <person name="Aguilar-Osorio G."/>
            <person name="Amillis S."/>
            <person name="Uchima C.A."/>
            <person name="Anderluh G."/>
            <person name="Asadollahi M."/>
            <person name="Askin M."/>
            <person name="Barry K."/>
            <person name="Battaglia E."/>
            <person name="Bayram O."/>
            <person name="Benocci T."/>
            <person name="Braus-Stromeyer S.A."/>
            <person name="Caldana C."/>
            <person name="Canovas D."/>
            <person name="Cerqueira G.C."/>
            <person name="Chen F."/>
            <person name="Chen W."/>
            <person name="Choi C."/>
            <person name="Clum A."/>
            <person name="Dos Santos R.A."/>
            <person name="Damasio A.R."/>
            <person name="Diallinas G."/>
            <person name="Emri T."/>
            <person name="Fekete E."/>
            <person name="Flipphi M."/>
            <person name="Freyberg S."/>
            <person name="Gallo A."/>
            <person name="Gournas C."/>
            <person name="Habgood R."/>
            <person name="Hainaut M."/>
            <person name="Harispe M.L."/>
            <person name="Henrissat B."/>
            <person name="Hilden K.S."/>
            <person name="Hope R."/>
            <person name="Hossain A."/>
            <person name="Karabika E."/>
            <person name="Karaffa L."/>
            <person name="Karanyi Z."/>
            <person name="Krasevec N."/>
            <person name="Kuo A."/>
            <person name="Kusch H."/>
            <person name="LaButti K."/>
            <person name="Lagendijk E.L."/>
            <person name="Lapidus A."/>
            <person name="Levasseur A."/>
            <person name="Lindquist E."/>
            <person name="Lipzen A."/>
            <person name="Logrieco A.F."/>
            <person name="MacCabe A."/>
            <person name="Maekelae M.R."/>
            <person name="Malavazi I."/>
            <person name="Melin P."/>
            <person name="Meyer V."/>
            <person name="Mielnichuk N."/>
            <person name="Miskei M."/>
            <person name="Molnar A.P."/>
            <person name="Mule G."/>
            <person name="Ngan C.Y."/>
            <person name="Orejas M."/>
            <person name="Orosz E."/>
            <person name="Ouedraogo J.P."/>
            <person name="Overkamp K.M."/>
            <person name="Park H.-S."/>
            <person name="Perrone G."/>
            <person name="Piumi F."/>
            <person name="Punt P.J."/>
            <person name="Ram A.F."/>
            <person name="Ramon A."/>
            <person name="Rauscher S."/>
            <person name="Record E."/>
            <person name="Riano-Pachon D.M."/>
            <person name="Robert V."/>
            <person name="Roehrig J."/>
            <person name="Ruller R."/>
            <person name="Salamov A."/>
            <person name="Salih N.S."/>
            <person name="Samson R.A."/>
            <person name="Sandor E."/>
            <person name="Sanguinetti M."/>
            <person name="Schuetze T."/>
            <person name="Sepcic K."/>
            <person name="Shelest E."/>
            <person name="Sherlock G."/>
            <person name="Sophianopoulou V."/>
            <person name="Squina F.M."/>
            <person name="Sun H."/>
            <person name="Susca A."/>
            <person name="Todd R.B."/>
            <person name="Tsang A."/>
            <person name="Unkles S.E."/>
            <person name="van de Wiele N."/>
            <person name="van Rossen-Uffink D."/>
            <person name="Oliveira J.V."/>
            <person name="Vesth T.C."/>
            <person name="Visser J."/>
            <person name="Yu J.-H."/>
            <person name="Zhou M."/>
            <person name="Andersen M.R."/>
            <person name="Archer D.B."/>
            <person name="Baker S.E."/>
            <person name="Benoit I."/>
            <person name="Brakhage A.A."/>
            <person name="Braus G.H."/>
            <person name="Fischer R."/>
            <person name="Frisvad J.C."/>
            <person name="Goldman G.H."/>
            <person name="Houbraken J."/>
            <person name="Oakley B."/>
            <person name="Pocsi I."/>
            <person name="Scazzocchio C."/>
            <person name="Seiboth B."/>
            <person name="vanKuyk P.A."/>
            <person name="Wortman J."/>
            <person name="Dyer P.S."/>
            <person name="Grigoriev I.V."/>
        </authorList>
    </citation>
    <scope>NUCLEOTIDE SEQUENCE [LARGE SCALE GENOMIC DNA]</scope>
    <source>
        <strain evidence="4">CBS 583.65</strain>
    </source>
</reference>
<protein>
    <recommendedName>
        <fullName evidence="2">HTH CENPB-type domain-containing protein</fullName>
    </recommendedName>
</protein>
<dbReference type="PANTHER" id="PTHR19303">
    <property type="entry name" value="TRANSPOSON"/>
    <property type="match status" value="1"/>
</dbReference>
<evidence type="ECO:0000313" key="4">
    <source>
        <dbReference type="Proteomes" id="UP000184073"/>
    </source>
</evidence>
<dbReference type="RefSeq" id="XP_040668463.1">
    <property type="nucleotide sequence ID" value="XM_040806852.1"/>
</dbReference>
<dbReference type="InterPro" id="IPR006600">
    <property type="entry name" value="HTH_CenpB_DNA-bd_dom"/>
</dbReference>
<name>A0A1L9PMH0_ASPVE</name>
<dbReference type="Proteomes" id="UP000184073">
    <property type="component" value="Unassembled WGS sequence"/>
</dbReference>